<dbReference type="AlphaFoldDB" id="A0A9Q0R7R0"/>
<accession>A0A9Q0R7R0</accession>
<evidence type="ECO:0000256" key="3">
    <source>
        <dbReference type="ARBA" id="ARBA00010345"/>
    </source>
</evidence>
<evidence type="ECO:0000313" key="12">
    <source>
        <dbReference type="EMBL" id="KAJ5070362.1"/>
    </source>
</evidence>
<evidence type="ECO:0000256" key="6">
    <source>
        <dbReference type="ARBA" id="ARBA00022824"/>
    </source>
</evidence>
<dbReference type="OrthoDB" id="5546453at2759"/>
<organism evidence="12 13">
    <name type="scientific">Anaeramoeba ignava</name>
    <name type="common">Anaerobic marine amoeba</name>
    <dbReference type="NCBI Taxonomy" id="1746090"/>
    <lineage>
        <taxon>Eukaryota</taxon>
        <taxon>Metamonada</taxon>
        <taxon>Anaeramoebidae</taxon>
        <taxon>Anaeramoeba</taxon>
    </lineage>
</organism>
<keyword evidence="9" id="KW-0325">Glycoprotein</keyword>
<sequence length="612" mass="71111">MINFFQIFSFFLFFSLIHSSNSNWNVLDHRITSINNTAIFSSQAILPLSNGGTKEGIFTEEEIESLAKIQNIDLEFTSFGIEKFNNKIISHFLPFLKETPSGLNLFIQFNEFDSPKLFQNYYDNKNSNKFTEKQNKFINTLFGSISNTNSIDIKKMGKFDNTKLDVFTRLSLNDAINIDWIPYFNNFSNFNNKIESNTLFLSKSNFPELVSFFEKPQKSHSNDYSISNLMGIIRDCYNIDDLQLKRIQTIVQITQFSSSQKLIDSIQSALKISENHHMEYNIKHYNEIIEKIKQNFPQKTHFFFMNMIEIAISDKEINKLIQPQICPFISESKNPIYEVEVDAVDGSETNIQVNLKNNLEELQVFKLNFFDLVEPSKINLEREITLNGFHPTITTSIFFNELTQLNDQCKVILVEFLDEKAFVDMYQLKDLFHQFNGSEVIEFDEINLEKPSWIANQNILVIKAIPVRNNSTQKIDHFVANIPIHLRYQKPSDSKVFRDLLIKSPLVFSQCRNHGLNSLGKVIQMKRYKNSFLDFVFGSLILDQNSQRKPVQMDHQSSWFRASIQNFNQSLLENHLNVPVGQTKDFQITNLITLISTVFAAIVALLVLFFKK</sequence>
<evidence type="ECO:0000256" key="11">
    <source>
        <dbReference type="SAM" id="SignalP"/>
    </source>
</evidence>
<dbReference type="Pfam" id="PF08320">
    <property type="entry name" value="PIG-X"/>
    <property type="match status" value="1"/>
</dbReference>
<gene>
    <name evidence="12" type="ORF">M0811_11028</name>
</gene>
<comment type="subcellular location">
    <subcellularLocation>
        <location evidence="1">Endoplasmic reticulum membrane</location>
        <topology evidence="1">Single-pass membrane protein</topology>
    </subcellularLocation>
</comment>
<feature type="chain" id="PRO_5040429402" evidence="11">
    <location>
        <begin position="20"/>
        <end position="612"/>
    </location>
</feature>
<evidence type="ECO:0000256" key="5">
    <source>
        <dbReference type="ARBA" id="ARBA00022692"/>
    </source>
</evidence>
<keyword evidence="11" id="KW-0732">Signal</keyword>
<evidence type="ECO:0000256" key="7">
    <source>
        <dbReference type="ARBA" id="ARBA00022989"/>
    </source>
</evidence>
<feature type="transmembrane region" description="Helical" evidence="10">
    <location>
        <begin position="591"/>
        <end position="610"/>
    </location>
</feature>
<evidence type="ECO:0000256" key="1">
    <source>
        <dbReference type="ARBA" id="ARBA00004389"/>
    </source>
</evidence>
<reference evidence="12" key="1">
    <citation type="submission" date="2022-10" db="EMBL/GenBank/DDBJ databases">
        <title>Novel sulphate-reducing endosymbionts in the free-living metamonad Anaeramoeba.</title>
        <authorList>
            <person name="Jerlstrom-Hultqvist J."/>
            <person name="Cepicka I."/>
            <person name="Gallot-Lavallee L."/>
            <person name="Salas-Leiva D."/>
            <person name="Curtis B.A."/>
            <person name="Zahonova K."/>
            <person name="Pipaliya S."/>
            <person name="Dacks J."/>
            <person name="Roger A.J."/>
        </authorList>
    </citation>
    <scope>NUCLEOTIDE SEQUENCE</scope>
    <source>
        <strain evidence="12">BMAN</strain>
    </source>
</reference>
<evidence type="ECO:0000256" key="10">
    <source>
        <dbReference type="SAM" id="Phobius"/>
    </source>
</evidence>
<evidence type="ECO:0000256" key="8">
    <source>
        <dbReference type="ARBA" id="ARBA00023136"/>
    </source>
</evidence>
<dbReference type="InterPro" id="IPR013233">
    <property type="entry name" value="PIG-X/PBN1"/>
</dbReference>
<keyword evidence="8 10" id="KW-0472">Membrane</keyword>
<keyword evidence="5 10" id="KW-0812">Transmembrane</keyword>
<dbReference type="GO" id="GO:0006506">
    <property type="term" value="P:GPI anchor biosynthetic process"/>
    <property type="evidence" value="ECO:0007669"/>
    <property type="project" value="UniProtKB-KW"/>
</dbReference>
<keyword evidence="6" id="KW-0256">Endoplasmic reticulum</keyword>
<proteinExistence type="inferred from homology"/>
<dbReference type="InterPro" id="IPR040039">
    <property type="entry name" value="PIGX"/>
</dbReference>
<dbReference type="SMART" id="SM00780">
    <property type="entry name" value="PIG-X"/>
    <property type="match status" value="1"/>
</dbReference>
<comment type="caution">
    <text evidence="12">The sequence shown here is derived from an EMBL/GenBank/DDBJ whole genome shotgun (WGS) entry which is preliminary data.</text>
</comment>
<dbReference type="PANTHER" id="PTHR28650:SF1">
    <property type="entry name" value="PHOSPHATIDYLINOSITOL-GLYCAN BIOSYNTHESIS CLASS X PROTEIN"/>
    <property type="match status" value="1"/>
</dbReference>
<keyword evidence="13" id="KW-1185">Reference proteome</keyword>
<evidence type="ECO:0000256" key="9">
    <source>
        <dbReference type="ARBA" id="ARBA00023180"/>
    </source>
</evidence>
<keyword evidence="4" id="KW-0337">GPI-anchor biosynthesis</keyword>
<name>A0A9Q0R7R0_ANAIG</name>
<keyword evidence="7 10" id="KW-1133">Transmembrane helix</keyword>
<dbReference type="Proteomes" id="UP001149090">
    <property type="component" value="Unassembled WGS sequence"/>
</dbReference>
<feature type="signal peptide" evidence="11">
    <location>
        <begin position="1"/>
        <end position="19"/>
    </location>
</feature>
<dbReference type="PANTHER" id="PTHR28650">
    <property type="entry name" value="PHOSPHATIDYLINOSITOL-GLYCAN BIOSYNTHESIS CLASS X PROTEIN"/>
    <property type="match status" value="1"/>
</dbReference>
<comment type="pathway">
    <text evidence="2">Glycolipid biosynthesis; glycosylphosphatidylinositol-anchor biosynthesis.</text>
</comment>
<evidence type="ECO:0000256" key="2">
    <source>
        <dbReference type="ARBA" id="ARBA00004687"/>
    </source>
</evidence>
<comment type="similarity">
    <text evidence="3">Belongs to the PIGX family.</text>
</comment>
<evidence type="ECO:0000256" key="4">
    <source>
        <dbReference type="ARBA" id="ARBA00022502"/>
    </source>
</evidence>
<dbReference type="GO" id="GO:0005789">
    <property type="term" value="C:endoplasmic reticulum membrane"/>
    <property type="evidence" value="ECO:0007669"/>
    <property type="project" value="UniProtKB-SubCell"/>
</dbReference>
<evidence type="ECO:0000313" key="13">
    <source>
        <dbReference type="Proteomes" id="UP001149090"/>
    </source>
</evidence>
<dbReference type="EMBL" id="JAPDFW010000096">
    <property type="protein sequence ID" value="KAJ5070362.1"/>
    <property type="molecule type" value="Genomic_DNA"/>
</dbReference>
<protein>
    <submittedName>
        <fullName evidence="12">Phosphatidylinositol-glycan biosynthesis class x protein</fullName>
    </submittedName>
</protein>